<dbReference type="GO" id="GO:0022857">
    <property type="term" value="F:transmembrane transporter activity"/>
    <property type="evidence" value="ECO:0007669"/>
    <property type="project" value="InterPro"/>
</dbReference>
<feature type="transmembrane region" description="Helical" evidence="6">
    <location>
        <begin position="217"/>
        <end position="237"/>
    </location>
</feature>
<keyword evidence="2" id="KW-1003">Cell membrane</keyword>
<organism evidence="7 8">
    <name type="scientific">Mycena maculata</name>
    <dbReference type="NCBI Taxonomy" id="230809"/>
    <lineage>
        <taxon>Eukaryota</taxon>
        <taxon>Fungi</taxon>
        <taxon>Dikarya</taxon>
        <taxon>Basidiomycota</taxon>
        <taxon>Agaricomycotina</taxon>
        <taxon>Agaricomycetes</taxon>
        <taxon>Agaricomycetidae</taxon>
        <taxon>Agaricales</taxon>
        <taxon>Marasmiineae</taxon>
        <taxon>Mycenaceae</taxon>
        <taxon>Mycena</taxon>
    </lineage>
</organism>
<feature type="transmembrane region" description="Helical" evidence="6">
    <location>
        <begin position="416"/>
        <end position="443"/>
    </location>
</feature>
<feature type="transmembrane region" description="Helical" evidence="6">
    <location>
        <begin position="339"/>
        <end position="360"/>
    </location>
</feature>
<keyword evidence="5 6" id="KW-0472">Membrane</keyword>
<feature type="transmembrane region" description="Helical" evidence="6">
    <location>
        <begin position="380"/>
        <end position="404"/>
    </location>
</feature>
<dbReference type="GO" id="GO:0005886">
    <property type="term" value="C:plasma membrane"/>
    <property type="evidence" value="ECO:0007669"/>
    <property type="project" value="UniProtKB-SubCell"/>
</dbReference>
<name>A0AAD7K0Y2_9AGAR</name>
<evidence type="ECO:0000313" key="8">
    <source>
        <dbReference type="Proteomes" id="UP001215280"/>
    </source>
</evidence>
<feature type="transmembrane region" description="Helical" evidence="6">
    <location>
        <begin position="488"/>
        <end position="508"/>
    </location>
</feature>
<dbReference type="EMBL" id="JARJLG010000013">
    <property type="protein sequence ID" value="KAJ7775998.1"/>
    <property type="molecule type" value="Genomic_DNA"/>
</dbReference>
<evidence type="ECO:0000313" key="7">
    <source>
        <dbReference type="EMBL" id="KAJ7775998.1"/>
    </source>
</evidence>
<feature type="transmembrane region" description="Helical" evidence="6">
    <location>
        <begin position="298"/>
        <end position="319"/>
    </location>
</feature>
<feature type="transmembrane region" description="Helical" evidence="6">
    <location>
        <begin position="249"/>
        <end position="272"/>
    </location>
</feature>
<dbReference type="PANTHER" id="PTHR42770">
    <property type="entry name" value="AMINO ACID TRANSPORTER-RELATED"/>
    <property type="match status" value="1"/>
</dbReference>
<dbReference type="PANTHER" id="PTHR42770:SF7">
    <property type="entry name" value="MEMBRANE PROTEIN"/>
    <property type="match status" value="1"/>
</dbReference>
<proteinExistence type="predicted"/>
<feature type="transmembrane region" description="Helical" evidence="6">
    <location>
        <begin position="186"/>
        <end position="205"/>
    </location>
</feature>
<dbReference type="Pfam" id="PF13520">
    <property type="entry name" value="AA_permease_2"/>
    <property type="match status" value="1"/>
</dbReference>
<evidence type="ECO:0000256" key="1">
    <source>
        <dbReference type="ARBA" id="ARBA00004651"/>
    </source>
</evidence>
<sequence length="687" mass="73982">MGEDEVAEPWIAVEPIARVATGGGSGLSVGQSPDPPTFRESQFDIILRRQRTRPPDGGGLKHTLRSSSRFLNLSSDFEFAGWGSFSNLKLTSEDHSIGEDRLQRIRRAKLLGQLTGTGLPGNAVLGSVFYALPAVVAVCGVYSPISLFMATLTPFLWRPIMNELASALPISGAPYSYILNVSRKSLALLGAALLLLDFASTSVVSASTASSYLAGEVVLPFPTFVGAGMVLIVFALVSLTGLKESARIAFVVLTFHVATMTALGVASSVHWAQTGNAQLKRNWIDGQAPSPTAVARQLFNGFCLGMLGLTGIECTPSYIGRMKSGSFPLVLRNLHLPAILLNTLMITFVLATVPLETILGGANVLSLLAEASAGPWLRKWIVVDAAVVLCGGVLTGILSACELFQQLSNDRIVPQLFLKVLPLSGSPYISVLTFTVLNLMLYASAGASLSIVSKMFSLVWLTVMGLFPLALLLLRFNRGRIPRAKNTPLSVIVLALALTPVVFAGNIAIDPSTAGYFAAYLIGVLLVFVATQNQVTLLRGVYWVYDQYPVLHRWAVSETWGKALVRIMAKLKRQPVCILVKTDEVNHLLHMLLYVRENEETSCVKIVHFIDEENGIPSELEANAKILDEAFPEITVDLIVVLGTFSPANVVALAHCLKIPPSLMFMSCPGPSFPHPVAEFGTRIISL</sequence>
<dbReference type="InterPro" id="IPR002293">
    <property type="entry name" value="AA/rel_permease1"/>
</dbReference>
<dbReference type="Gene3D" id="1.20.1740.10">
    <property type="entry name" value="Amino acid/polyamine transporter I"/>
    <property type="match status" value="1"/>
</dbReference>
<keyword evidence="3 6" id="KW-0812">Transmembrane</keyword>
<dbReference type="InterPro" id="IPR050367">
    <property type="entry name" value="APC_superfamily"/>
</dbReference>
<dbReference type="Proteomes" id="UP001215280">
    <property type="component" value="Unassembled WGS sequence"/>
</dbReference>
<feature type="transmembrane region" description="Helical" evidence="6">
    <location>
        <begin position="455"/>
        <end position="476"/>
    </location>
</feature>
<comment type="caution">
    <text evidence="7">The sequence shown here is derived from an EMBL/GenBank/DDBJ whole genome shotgun (WGS) entry which is preliminary data.</text>
</comment>
<evidence type="ECO:0000256" key="3">
    <source>
        <dbReference type="ARBA" id="ARBA00022692"/>
    </source>
</evidence>
<feature type="transmembrane region" description="Helical" evidence="6">
    <location>
        <begin position="514"/>
        <end position="531"/>
    </location>
</feature>
<evidence type="ECO:0000256" key="6">
    <source>
        <dbReference type="SAM" id="Phobius"/>
    </source>
</evidence>
<evidence type="ECO:0000256" key="5">
    <source>
        <dbReference type="ARBA" id="ARBA00023136"/>
    </source>
</evidence>
<accession>A0AAD7K0Y2</accession>
<protein>
    <submittedName>
        <fullName evidence="7">Amino acid permease-domain-containing protein</fullName>
    </submittedName>
</protein>
<dbReference type="AlphaFoldDB" id="A0AAD7K0Y2"/>
<keyword evidence="4 6" id="KW-1133">Transmembrane helix</keyword>
<reference evidence="7" key="1">
    <citation type="submission" date="2023-03" db="EMBL/GenBank/DDBJ databases">
        <title>Massive genome expansion in bonnet fungi (Mycena s.s.) driven by repeated elements and novel gene families across ecological guilds.</title>
        <authorList>
            <consortium name="Lawrence Berkeley National Laboratory"/>
            <person name="Harder C.B."/>
            <person name="Miyauchi S."/>
            <person name="Viragh M."/>
            <person name="Kuo A."/>
            <person name="Thoen E."/>
            <person name="Andreopoulos B."/>
            <person name="Lu D."/>
            <person name="Skrede I."/>
            <person name="Drula E."/>
            <person name="Henrissat B."/>
            <person name="Morin E."/>
            <person name="Kohler A."/>
            <person name="Barry K."/>
            <person name="LaButti K."/>
            <person name="Morin E."/>
            <person name="Salamov A."/>
            <person name="Lipzen A."/>
            <person name="Mereny Z."/>
            <person name="Hegedus B."/>
            <person name="Baldrian P."/>
            <person name="Stursova M."/>
            <person name="Weitz H."/>
            <person name="Taylor A."/>
            <person name="Grigoriev I.V."/>
            <person name="Nagy L.G."/>
            <person name="Martin F."/>
            <person name="Kauserud H."/>
        </authorList>
    </citation>
    <scope>NUCLEOTIDE SEQUENCE</scope>
    <source>
        <strain evidence="7">CBHHK188m</strain>
    </source>
</reference>
<keyword evidence="8" id="KW-1185">Reference proteome</keyword>
<evidence type="ECO:0000256" key="2">
    <source>
        <dbReference type="ARBA" id="ARBA00022475"/>
    </source>
</evidence>
<comment type="subcellular location">
    <subcellularLocation>
        <location evidence="1">Cell membrane</location>
        <topology evidence="1">Multi-pass membrane protein</topology>
    </subcellularLocation>
</comment>
<evidence type="ECO:0000256" key="4">
    <source>
        <dbReference type="ARBA" id="ARBA00022989"/>
    </source>
</evidence>
<gene>
    <name evidence="7" type="ORF">DFH07DRAFT_731946</name>
</gene>